<protein>
    <submittedName>
        <fullName evidence="2">Uncharacterized protein</fullName>
    </submittedName>
</protein>
<sequence>MEGTSMADYLDFPDIFSRIPNWAFMFAALGILGLVLRFFLRSAKIVLAISFFVFMIYLVFNIV</sequence>
<reference evidence="2" key="1">
    <citation type="submission" date="2018-05" db="EMBL/GenBank/DDBJ databases">
        <authorList>
            <person name="Lanie J.A."/>
            <person name="Ng W.-L."/>
            <person name="Kazmierczak K.M."/>
            <person name="Andrzejewski T.M."/>
            <person name="Davidsen T.M."/>
            <person name="Wayne K.J."/>
            <person name="Tettelin H."/>
            <person name="Glass J.I."/>
            <person name="Rusch D."/>
            <person name="Podicherti R."/>
            <person name="Tsui H.-C.T."/>
            <person name="Winkler M.E."/>
        </authorList>
    </citation>
    <scope>NUCLEOTIDE SEQUENCE</scope>
</reference>
<keyword evidence="1" id="KW-0472">Membrane</keyword>
<proteinExistence type="predicted"/>
<feature type="transmembrane region" description="Helical" evidence="1">
    <location>
        <begin position="45"/>
        <end position="62"/>
    </location>
</feature>
<evidence type="ECO:0000256" key="1">
    <source>
        <dbReference type="SAM" id="Phobius"/>
    </source>
</evidence>
<organism evidence="2">
    <name type="scientific">marine metagenome</name>
    <dbReference type="NCBI Taxonomy" id="408172"/>
    <lineage>
        <taxon>unclassified sequences</taxon>
        <taxon>metagenomes</taxon>
        <taxon>ecological metagenomes</taxon>
    </lineage>
</organism>
<dbReference type="AlphaFoldDB" id="A0A382J3V0"/>
<gene>
    <name evidence="2" type="ORF">METZ01_LOCUS259678</name>
</gene>
<evidence type="ECO:0000313" key="2">
    <source>
        <dbReference type="EMBL" id="SVC06824.1"/>
    </source>
</evidence>
<feature type="transmembrane region" description="Helical" evidence="1">
    <location>
        <begin position="20"/>
        <end position="40"/>
    </location>
</feature>
<keyword evidence="1" id="KW-1133">Transmembrane helix</keyword>
<keyword evidence="1" id="KW-0812">Transmembrane</keyword>
<dbReference type="EMBL" id="UINC01071708">
    <property type="protein sequence ID" value="SVC06824.1"/>
    <property type="molecule type" value="Genomic_DNA"/>
</dbReference>
<accession>A0A382J3V0</accession>
<name>A0A382J3V0_9ZZZZ</name>